<keyword evidence="9 16" id="KW-0378">Hydrolase</keyword>
<evidence type="ECO:0000256" key="8">
    <source>
        <dbReference type="ARBA" id="ARBA00022763"/>
    </source>
</evidence>
<reference evidence="16 17" key="1">
    <citation type="submission" date="2013-05" db="EMBL/GenBank/DDBJ databases">
        <title>Between feast and famine: a lifestyle of most important marine PAH-degrading bacterium Cycloclasticus sp. 7ME.</title>
        <authorList>
            <person name="Yakimov M.M."/>
            <person name="Messina E."/>
            <person name="Genovese M."/>
            <person name="Denaro R."/>
            <person name="Crisafi F."/>
            <person name="Russo D."/>
            <person name="Cappello S."/>
            <person name="Santisi S."/>
            <person name="Smedile F."/>
            <person name="Golyshina O.V."/>
            <person name="Tran H."/>
            <person name="Pieper D.H."/>
            <person name="Golyshin P.N."/>
            <person name="Giuliano L."/>
        </authorList>
    </citation>
    <scope>NUCLEOTIDE SEQUENCE [LARGE SCALE GENOMIC DNA]</scope>
    <source>
        <strain evidence="16 17">78-ME</strain>
    </source>
</reference>
<gene>
    <name evidence="16" type="ORF">CYCME_0084</name>
</gene>
<dbReference type="Gene3D" id="1.10.1670.10">
    <property type="entry name" value="Helix-hairpin-Helix base-excision DNA repair enzymes (C-terminal)"/>
    <property type="match status" value="1"/>
</dbReference>
<dbReference type="CDD" id="cd03431">
    <property type="entry name" value="NUDIX_DNA_Glycosylase_C-MutY"/>
    <property type="match status" value="1"/>
</dbReference>
<comment type="catalytic activity">
    <reaction evidence="1 14">
        <text>Hydrolyzes free adenine bases from 7,8-dihydro-8-oxoguanine:adenine mismatched double-stranded DNA, leaving an apurinic site.</text>
        <dbReference type="EC" id="3.2.2.31"/>
    </reaction>
</comment>
<feature type="domain" description="HhH-GPD" evidence="15">
    <location>
        <begin position="39"/>
        <end position="190"/>
    </location>
</feature>
<evidence type="ECO:0000256" key="1">
    <source>
        <dbReference type="ARBA" id="ARBA00000843"/>
    </source>
</evidence>
<proteinExistence type="inferred from homology"/>
<evidence type="ECO:0000256" key="9">
    <source>
        <dbReference type="ARBA" id="ARBA00022801"/>
    </source>
</evidence>
<dbReference type="GO" id="GO:0035485">
    <property type="term" value="F:adenine/guanine mispair binding"/>
    <property type="evidence" value="ECO:0007669"/>
    <property type="project" value="TreeGrafter"/>
</dbReference>
<dbReference type="AlphaFoldDB" id="S5TTN9"/>
<dbReference type="EC" id="3.2.2.31" evidence="4 14"/>
<dbReference type="GO" id="GO:0034039">
    <property type="term" value="F:8-oxo-7,8-dihydroguanine DNA N-glycosylase activity"/>
    <property type="evidence" value="ECO:0007669"/>
    <property type="project" value="TreeGrafter"/>
</dbReference>
<evidence type="ECO:0000256" key="4">
    <source>
        <dbReference type="ARBA" id="ARBA00012045"/>
    </source>
</evidence>
<dbReference type="PATRIC" id="fig|1198232.3.peg.86"/>
<dbReference type="InterPro" id="IPR000445">
    <property type="entry name" value="HhH_motif"/>
</dbReference>
<dbReference type="PANTHER" id="PTHR42944:SF1">
    <property type="entry name" value="ADENINE DNA GLYCOSYLASE"/>
    <property type="match status" value="1"/>
</dbReference>
<dbReference type="KEGG" id="cza:CYCME_0084"/>
<dbReference type="Gene3D" id="3.90.79.10">
    <property type="entry name" value="Nucleoside Triphosphate Pyrophosphohydrolase"/>
    <property type="match status" value="1"/>
</dbReference>
<dbReference type="HOGENOM" id="CLU_012862_0_2_6"/>
<keyword evidence="6" id="KW-0004">4Fe-4S</keyword>
<evidence type="ECO:0000256" key="14">
    <source>
        <dbReference type="RuleBase" id="RU365096"/>
    </source>
</evidence>
<dbReference type="InterPro" id="IPR011257">
    <property type="entry name" value="DNA_glycosylase"/>
</dbReference>
<dbReference type="InterPro" id="IPR023170">
    <property type="entry name" value="HhH_base_excis_C"/>
</dbReference>
<comment type="function">
    <text evidence="2">Adenine glycosylase active on G-A mispairs. MutY also corrects error-prone DNA synthesis past GO lesions which are due to the oxidatively damaged form of guanine: 7,8-dihydro-8-oxoguanine (8-oxo-dGTP).</text>
</comment>
<sequence length="349" mass="39489">MGPEYFQALVFSWFELHGRKSLPWQLPPEPYRVWLSEIMLQQTQVTTVIPYFERFIQHFPSVEALAKAPLDDVLHYWSGLGYYARARNLHKTAGIIANQYGGRFPQTLAELVELPGIGRSTAGAIASLSMGQSEAILDGNVKRVLCRFFAIQGWSGNSAILKRLWAISEQLTPKHKAGNYNQAMMDLGATVCKRSNPDCPQCPLKDDCLALKKNLVSELPTPKKRMSLPVKKRYWLVFKNAQTVLLNQRPPTGLWGGLWAFPEFETYDQLVEWCEKNDTDITGAKTIAEKRHTFSHYHLDYTPIVCSTPAVSSKVAEDNRSSWYEINSRVKIGLPKPVSELISQLTNES</sequence>
<evidence type="ECO:0000256" key="3">
    <source>
        <dbReference type="ARBA" id="ARBA00008343"/>
    </source>
</evidence>
<dbReference type="InterPro" id="IPR003265">
    <property type="entry name" value="HhH-GPD_domain"/>
</dbReference>
<evidence type="ECO:0000313" key="16">
    <source>
        <dbReference type="EMBL" id="AGS38428.1"/>
    </source>
</evidence>
<dbReference type="Pfam" id="PF14815">
    <property type="entry name" value="NUDIX_4"/>
    <property type="match status" value="1"/>
</dbReference>
<dbReference type="PANTHER" id="PTHR42944">
    <property type="entry name" value="ADENINE DNA GLYCOSYLASE"/>
    <property type="match status" value="1"/>
</dbReference>
<dbReference type="GO" id="GO:0006298">
    <property type="term" value="P:mismatch repair"/>
    <property type="evidence" value="ECO:0007669"/>
    <property type="project" value="TreeGrafter"/>
</dbReference>
<dbReference type="SUPFAM" id="SSF55811">
    <property type="entry name" value="Nudix"/>
    <property type="match status" value="1"/>
</dbReference>
<evidence type="ECO:0000256" key="12">
    <source>
        <dbReference type="ARBA" id="ARBA00023204"/>
    </source>
</evidence>
<keyword evidence="17" id="KW-1185">Reference proteome</keyword>
<dbReference type="InterPro" id="IPR004036">
    <property type="entry name" value="Endonuclease-III-like_CS2"/>
</dbReference>
<keyword evidence="13 14" id="KW-0326">Glycosidase</keyword>
<dbReference type="Pfam" id="PF00730">
    <property type="entry name" value="HhH-GPD"/>
    <property type="match status" value="1"/>
</dbReference>
<evidence type="ECO:0000256" key="5">
    <source>
        <dbReference type="ARBA" id="ARBA00022023"/>
    </source>
</evidence>
<dbReference type="EMBL" id="CP005996">
    <property type="protein sequence ID" value="AGS38428.1"/>
    <property type="molecule type" value="Genomic_DNA"/>
</dbReference>
<evidence type="ECO:0000313" key="17">
    <source>
        <dbReference type="Proteomes" id="UP000015380"/>
    </source>
</evidence>
<dbReference type="Gene3D" id="1.10.340.30">
    <property type="entry name" value="Hypothetical protein, domain 2"/>
    <property type="match status" value="1"/>
</dbReference>
<dbReference type="RefSeq" id="WP_020931799.1">
    <property type="nucleotide sequence ID" value="NC_021917.1"/>
</dbReference>
<dbReference type="GO" id="GO:0006284">
    <property type="term" value="P:base-excision repair"/>
    <property type="evidence" value="ECO:0007669"/>
    <property type="project" value="UniProtKB-UniRule"/>
</dbReference>
<name>S5TTN9_9GAMM</name>
<dbReference type="CDD" id="cd00056">
    <property type="entry name" value="ENDO3c"/>
    <property type="match status" value="1"/>
</dbReference>
<dbReference type="GO" id="GO:0046872">
    <property type="term" value="F:metal ion binding"/>
    <property type="evidence" value="ECO:0007669"/>
    <property type="project" value="UniProtKB-UniRule"/>
</dbReference>
<evidence type="ECO:0000256" key="2">
    <source>
        <dbReference type="ARBA" id="ARBA00002933"/>
    </source>
</evidence>
<evidence type="ECO:0000256" key="10">
    <source>
        <dbReference type="ARBA" id="ARBA00023004"/>
    </source>
</evidence>
<keyword evidence="8 14" id="KW-0227">DNA damage</keyword>
<evidence type="ECO:0000259" key="15">
    <source>
        <dbReference type="SMART" id="SM00478"/>
    </source>
</evidence>
<organism evidence="16 17">
    <name type="scientific">Cycloclasticus zancles 78-ME</name>
    <dbReference type="NCBI Taxonomy" id="1198232"/>
    <lineage>
        <taxon>Bacteria</taxon>
        <taxon>Pseudomonadati</taxon>
        <taxon>Pseudomonadota</taxon>
        <taxon>Gammaproteobacteria</taxon>
        <taxon>Thiotrichales</taxon>
        <taxon>Piscirickettsiaceae</taxon>
        <taxon>Cycloclasticus</taxon>
    </lineage>
</organism>
<reference evidence="17" key="2">
    <citation type="journal article" date="2016" name="Environ. Microbiol. Rep.">
        <title>Analysis of defence systems and a conjugative IncP-1 plasmid in the marine polyaromatic hydrocarbons-degrading bacterium Cycloclasticus sp. 78-ME.</title>
        <authorList>
            <person name="Yakimov M.M."/>
            <person name="Crisafi F."/>
            <person name="Messina E."/>
            <person name="Smedile F."/>
            <person name="Lopatina A."/>
            <person name="Denaro R."/>
            <person name="Pieper D.H."/>
            <person name="Golyshin P.N."/>
            <person name="Giuliano L."/>
        </authorList>
    </citation>
    <scope>NUCLEOTIDE SEQUENCE [LARGE SCALE GENOMIC DNA]</scope>
    <source>
        <strain evidence="17">78-ME</strain>
    </source>
</reference>
<dbReference type="InterPro" id="IPR029119">
    <property type="entry name" value="MutY_C"/>
</dbReference>
<comment type="cofactor">
    <cofactor evidence="14">
        <name>[4Fe-4S] cluster</name>
        <dbReference type="ChEBI" id="CHEBI:49883"/>
    </cofactor>
    <text evidence="14">Binds 1 [4Fe-4S] cluster.</text>
</comment>
<dbReference type="eggNOG" id="COG1194">
    <property type="taxonomic scope" value="Bacteria"/>
</dbReference>
<dbReference type="SMART" id="SM00478">
    <property type="entry name" value="ENDO3c"/>
    <property type="match status" value="1"/>
</dbReference>
<dbReference type="FunFam" id="1.10.1670.10:FF:000002">
    <property type="entry name" value="Adenine DNA glycosylase"/>
    <property type="match status" value="1"/>
</dbReference>
<dbReference type="Pfam" id="PF00633">
    <property type="entry name" value="HHH"/>
    <property type="match status" value="1"/>
</dbReference>
<keyword evidence="11" id="KW-0411">Iron-sulfur</keyword>
<dbReference type="InterPro" id="IPR015797">
    <property type="entry name" value="NUDIX_hydrolase-like_dom_sf"/>
</dbReference>
<dbReference type="InterPro" id="IPR044298">
    <property type="entry name" value="MIG/MutY"/>
</dbReference>
<evidence type="ECO:0000256" key="7">
    <source>
        <dbReference type="ARBA" id="ARBA00022723"/>
    </source>
</evidence>
<dbReference type="GO" id="GO:0032357">
    <property type="term" value="F:oxidized purine DNA binding"/>
    <property type="evidence" value="ECO:0007669"/>
    <property type="project" value="TreeGrafter"/>
</dbReference>
<keyword evidence="12" id="KW-0234">DNA repair</keyword>
<protein>
    <recommendedName>
        <fullName evidence="5 14">Adenine DNA glycosylase</fullName>
        <ecNumber evidence="4 14">3.2.2.31</ecNumber>
    </recommendedName>
</protein>
<dbReference type="SUPFAM" id="SSF48150">
    <property type="entry name" value="DNA-glycosylase"/>
    <property type="match status" value="1"/>
</dbReference>
<keyword evidence="7" id="KW-0479">Metal-binding</keyword>
<dbReference type="InterPro" id="IPR005760">
    <property type="entry name" value="A/G_AdeGlyc_MutY"/>
</dbReference>
<dbReference type="GO" id="GO:0000701">
    <property type="term" value="F:purine-specific mismatch base pair DNA N-glycosylase activity"/>
    <property type="evidence" value="ECO:0007669"/>
    <property type="project" value="UniProtKB-EC"/>
</dbReference>
<accession>S5TTN9</accession>
<dbReference type="PROSITE" id="PS01155">
    <property type="entry name" value="ENDONUCLEASE_III_2"/>
    <property type="match status" value="1"/>
</dbReference>
<dbReference type="NCBIfam" id="TIGR01084">
    <property type="entry name" value="mutY"/>
    <property type="match status" value="1"/>
</dbReference>
<dbReference type="FunFam" id="1.10.340.30:FF:000002">
    <property type="entry name" value="Adenine DNA glycosylase"/>
    <property type="match status" value="1"/>
</dbReference>
<evidence type="ECO:0000256" key="6">
    <source>
        <dbReference type="ARBA" id="ARBA00022485"/>
    </source>
</evidence>
<dbReference type="GO" id="GO:0051539">
    <property type="term" value="F:4 iron, 4 sulfur cluster binding"/>
    <property type="evidence" value="ECO:0007669"/>
    <property type="project" value="UniProtKB-UniRule"/>
</dbReference>
<dbReference type="Proteomes" id="UP000015380">
    <property type="component" value="Chromosome"/>
</dbReference>
<keyword evidence="10 14" id="KW-0408">Iron</keyword>
<comment type="similarity">
    <text evidence="3 14">Belongs to the Nth/MutY family.</text>
</comment>
<dbReference type="NCBIfam" id="NF008132">
    <property type="entry name" value="PRK10880.1"/>
    <property type="match status" value="1"/>
</dbReference>
<evidence type="ECO:0000256" key="13">
    <source>
        <dbReference type="ARBA" id="ARBA00023295"/>
    </source>
</evidence>
<evidence type="ECO:0000256" key="11">
    <source>
        <dbReference type="ARBA" id="ARBA00023014"/>
    </source>
</evidence>